<dbReference type="AlphaFoldDB" id="A0AAV5S740"/>
<evidence type="ECO:0000313" key="2">
    <source>
        <dbReference type="EMBL" id="GMS78706.1"/>
    </source>
</evidence>
<sequence>MEDNYNSRLSSPSNNASVQHHSAVSANYSLPMTTSHSSSHSSTVFRSPSPSISSSSSRIGVSPSKQADYNRTHLNMTLSANSPYSTENLVPSSPQNSKVSIHKMSESESPSYRPSTMADYREESGVPVIKARLPALPTNLSINVKSVVGGNVNANISSEDHRYYHYPIGVPSTSTSSSSVYLNSASSMDNVNTKVIYLDEVIRRPDMRLPVSEVKNVVTTASSYRAPSPNLPTYSQAAQAVRKPMQSGPIGGSPQLSSTSVFIGRRRIHQIFKITQSLRVRVEFRPSSRAFIPPEAVSPRYQMMCGIG</sequence>
<gene>
    <name evidence="2" type="ORF">PENTCL1PPCAC_882</name>
</gene>
<keyword evidence="3" id="KW-1185">Reference proteome</keyword>
<feature type="compositionally biased region" description="Low complexity" evidence="1">
    <location>
        <begin position="34"/>
        <end position="64"/>
    </location>
</feature>
<dbReference type="EMBL" id="BTSX01000001">
    <property type="protein sequence ID" value="GMS78706.1"/>
    <property type="molecule type" value="Genomic_DNA"/>
</dbReference>
<feature type="compositionally biased region" description="Polar residues" evidence="1">
    <location>
        <begin position="1"/>
        <end position="33"/>
    </location>
</feature>
<dbReference type="Proteomes" id="UP001432027">
    <property type="component" value="Unassembled WGS sequence"/>
</dbReference>
<accession>A0AAV5S740</accession>
<reference evidence="2" key="1">
    <citation type="submission" date="2023-10" db="EMBL/GenBank/DDBJ databases">
        <title>Genome assembly of Pristionchus species.</title>
        <authorList>
            <person name="Yoshida K."/>
            <person name="Sommer R.J."/>
        </authorList>
    </citation>
    <scope>NUCLEOTIDE SEQUENCE</scope>
    <source>
        <strain evidence="2">RS0144</strain>
    </source>
</reference>
<organism evidence="2 3">
    <name type="scientific">Pristionchus entomophagus</name>
    <dbReference type="NCBI Taxonomy" id="358040"/>
    <lineage>
        <taxon>Eukaryota</taxon>
        <taxon>Metazoa</taxon>
        <taxon>Ecdysozoa</taxon>
        <taxon>Nematoda</taxon>
        <taxon>Chromadorea</taxon>
        <taxon>Rhabditida</taxon>
        <taxon>Rhabditina</taxon>
        <taxon>Diplogasteromorpha</taxon>
        <taxon>Diplogasteroidea</taxon>
        <taxon>Neodiplogasteridae</taxon>
        <taxon>Pristionchus</taxon>
    </lineage>
</organism>
<comment type="caution">
    <text evidence="2">The sequence shown here is derived from an EMBL/GenBank/DDBJ whole genome shotgun (WGS) entry which is preliminary data.</text>
</comment>
<evidence type="ECO:0000313" key="3">
    <source>
        <dbReference type="Proteomes" id="UP001432027"/>
    </source>
</evidence>
<protein>
    <submittedName>
        <fullName evidence="2">Uncharacterized protein</fullName>
    </submittedName>
</protein>
<evidence type="ECO:0000256" key="1">
    <source>
        <dbReference type="SAM" id="MobiDB-lite"/>
    </source>
</evidence>
<proteinExistence type="predicted"/>
<name>A0AAV5S740_9BILA</name>
<feature type="region of interest" description="Disordered" evidence="1">
    <location>
        <begin position="1"/>
        <end position="66"/>
    </location>
</feature>